<evidence type="ECO:0000313" key="2">
    <source>
        <dbReference type="Proteomes" id="UP000054843"/>
    </source>
</evidence>
<comment type="caution">
    <text evidence="1">The sequence shown here is derived from an EMBL/GenBank/DDBJ whole genome shotgun (WGS) entry which is preliminary data.</text>
</comment>
<reference evidence="1 2" key="1">
    <citation type="submission" date="2015-01" db="EMBL/GenBank/DDBJ databases">
        <title>Evolution of Trichinella species and genotypes.</title>
        <authorList>
            <person name="Korhonen P.K."/>
            <person name="Edoardo P."/>
            <person name="Giuseppe L.R."/>
            <person name="Gasser R.B."/>
        </authorList>
    </citation>
    <scope>NUCLEOTIDE SEQUENCE [LARGE SCALE GENOMIC DNA]</scope>
    <source>
        <strain evidence="1">ISS1980</strain>
    </source>
</reference>
<keyword evidence="2" id="KW-1185">Reference proteome</keyword>
<sequence length="210" mass="23911">MKKPADEQHVPDDANIIRSGVAWTPPLAQYHRRRRWDKRVSLAIDFSFLQKSGRRFELANLTVRTDAQRCRPSLTNVPLADPCMHMLVIEYAKCHDNGQLSPTLFHTDTIVIITIIHSHDNLSHTEKLTAVLNWMLRAGPQAHEATLPCPPERNSTRTPGAPNAPWERWPWTLDLNARFYSHCSSLQNFTTVCAVCVFVICFEANQTNVS</sequence>
<accession>A0A0V1MVW4</accession>
<dbReference type="OrthoDB" id="10428493at2759"/>
<protein>
    <submittedName>
        <fullName evidence="1">Uncharacterized protein</fullName>
    </submittedName>
</protein>
<gene>
    <name evidence="1" type="ORF">T10_4387</name>
</gene>
<dbReference type="AlphaFoldDB" id="A0A0V1MVW4"/>
<evidence type="ECO:0000313" key="1">
    <source>
        <dbReference type="EMBL" id="KRZ75724.1"/>
    </source>
</evidence>
<organism evidence="1 2">
    <name type="scientific">Trichinella papuae</name>
    <dbReference type="NCBI Taxonomy" id="268474"/>
    <lineage>
        <taxon>Eukaryota</taxon>
        <taxon>Metazoa</taxon>
        <taxon>Ecdysozoa</taxon>
        <taxon>Nematoda</taxon>
        <taxon>Enoplea</taxon>
        <taxon>Dorylaimia</taxon>
        <taxon>Trichinellida</taxon>
        <taxon>Trichinellidae</taxon>
        <taxon>Trichinella</taxon>
    </lineage>
</organism>
<proteinExistence type="predicted"/>
<dbReference type="EMBL" id="JYDO01000035">
    <property type="protein sequence ID" value="KRZ75724.1"/>
    <property type="molecule type" value="Genomic_DNA"/>
</dbReference>
<dbReference type="Proteomes" id="UP000054843">
    <property type="component" value="Unassembled WGS sequence"/>
</dbReference>
<name>A0A0V1MVW4_9BILA</name>